<organism evidence="1 2">
    <name type="scientific">Pagothenia borchgrevinki</name>
    <name type="common">Bald rockcod</name>
    <name type="synonym">Trematomus borchgrevinki</name>
    <dbReference type="NCBI Taxonomy" id="8213"/>
    <lineage>
        <taxon>Eukaryota</taxon>
        <taxon>Metazoa</taxon>
        <taxon>Chordata</taxon>
        <taxon>Craniata</taxon>
        <taxon>Vertebrata</taxon>
        <taxon>Euteleostomi</taxon>
        <taxon>Actinopterygii</taxon>
        <taxon>Neopterygii</taxon>
        <taxon>Teleostei</taxon>
        <taxon>Neoteleostei</taxon>
        <taxon>Acanthomorphata</taxon>
        <taxon>Eupercaria</taxon>
        <taxon>Perciformes</taxon>
        <taxon>Notothenioidei</taxon>
        <taxon>Nototheniidae</taxon>
        <taxon>Pagothenia</taxon>
    </lineage>
</organism>
<proteinExistence type="predicted"/>
<evidence type="ECO:0000313" key="1">
    <source>
        <dbReference type="EMBL" id="KAL3058047.1"/>
    </source>
</evidence>
<gene>
    <name evidence="1" type="ORF">OYC64_010263</name>
</gene>
<comment type="caution">
    <text evidence="1">The sequence shown here is derived from an EMBL/GenBank/DDBJ whole genome shotgun (WGS) entry which is preliminary data.</text>
</comment>
<dbReference type="AlphaFoldDB" id="A0ABD2GVQ0"/>
<reference evidence="1 2" key="1">
    <citation type="journal article" date="2022" name="G3 (Bethesda)">
        <title>Evaluating Illumina-, Nanopore-, and PacBio-based genome assembly strategies with the bald notothen, Trematomus borchgrevinki.</title>
        <authorList>
            <person name="Rayamajhi N."/>
            <person name="Cheng C.C."/>
            <person name="Catchen J.M."/>
        </authorList>
    </citation>
    <scope>NUCLEOTIDE SEQUENCE [LARGE SCALE GENOMIC DNA]</scope>
    <source>
        <strain evidence="1">AGRC-2024</strain>
    </source>
</reference>
<evidence type="ECO:0008006" key="3">
    <source>
        <dbReference type="Google" id="ProtNLM"/>
    </source>
</evidence>
<reference evidence="1 2" key="2">
    <citation type="journal article" date="2024" name="G3 (Bethesda)">
        <title>The genome of the cryopelagic Antarctic bald notothen, Trematomus borchgrevinki.</title>
        <authorList>
            <person name="Rayamajhi N."/>
            <person name="Rivera-Colon A.G."/>
            <person name="Minhas B.F."/>
            <person name="Cheng C.C."/>
            <person name="Catchen J.M."/>
        </authorList>
    </citation>
    <scope>NUCLEOTIDE SEQUENCE [LARGE SCALE GENOMIC DNA]</scope>
    <source>
        <strain evidence="1">AGRC-2024</strain>
    </source>
</reference>
<name>A0ABD2GVQ0_PAGBO</name>
<evidence type="ECO:0000313" key="2">
    <source>
        <dbReference type="Proteomes" id="UP001619887"/>
    </source>
</evidence>
<protein>
    <recommendedName>
        <fullName evidence="3">PiggyBac transposable element-derived protein 4 C-terminal zinc-ribbon domain-containing protein</fullName>
    </recommendedName>
</protein>
<sequence length="95" mass="10737">MVPQCYIAVVNSVLLHKELDKMRGDPGRTKPHTPSSLVCIPKYYGEDATALRRYCRRCSDAGNKTVKTPIYCTKCLVPLCLNSKKNCFEAWHTSD</sequence>
<dbReference type="Proteomes" id="UP001619887">
    <property type="component" value="Unassembled WGS sequence"/>
</dbReference>
<keyword evidence="2" id="KW-1185">Reference proteome</keyword>
<accession>A0ABD2GVQ0</accession>
<dbReference type="EMBL" id="JBIYXZ010002074">
    <property type="protein sequence ID" value="KAL3058047.1"/>
    <property type="molecule type" value="Genomic_DNA"/>
</dbReference>